<gene>
    <name evidence="2" type="ORF">T4E_9976</name>
</gene>
<dbReference type="Proteomes" id="UP000054815">
    <property type="component" value="Unassembled WGS sequence"/>
</dbReference>
<keyword evidence="1" id="KW-0472">Membrane</keyword>
<name>A0A0V0YJB9_TRIPS</name>
<evidence type="ECO:0000313" key="3">
    <source>
        <dbReference type="Proteomes" id="UP000054815"/>
    </source>
</evidence>
<evidence type="ECO:0000313" key="2">
    <source>
        <dbReference type="EMBL" id="KRY00434.1"/>
    </source>
</evidence>
<proteinExistence type="predicted"/>
<comment type="caution">
    <text evidence="2">The sequence shown here is derived from an EMBL/GenBank/DDBJ whole genome shotgun (WGS) entry which is preliminary data.</text>
</comment>
<keyword evidence="1" id="KW-1133">Transmembrane helix</keyword>
<dbReference type="AlphaFoldDB" id="A0A0V0YJB9"/>
<dbReference type="EMBL" id="JYDU01000008">
    <property type="protein sequence ID" value="KRY00434.1"/>
    <property type="molecule type" value="Genomic_DNA"/>
</dbReference>
<evidence type="ECO:0000256" key="1">
    <source>
        <dbReference type="SAM" id="Phobius"/>
    </source>
</evidence>
<reference evidence="2 3" key="1">
    <citation type="submission" date="2015-01" db="EMBL/GenBank/DDBJ databases">
        <title>Evolution of Trichinella species and genotypes.</title>
        <authorList>
            <person name="Korhonen P.K."/>
            <person name="Edoardo P."/>
            <person name="Giuseppe L.R."/>
            <person name="Gasser R.B."/>
        </authorList>
    </citation>
    <scope>NUCLEOTIDE SEQUENCE [LARGE SCALE GENOMIC DNA]</scope>
    <source>
        <strain evidence="2">ISS141</strain>
    </source>
</reference>
<keyword evidence="1" id="KW-0812">Transmembrane</keyword>
<feature type="transmembrane region" description="Helical" evidence="1">
    <location>
        <begin position="48"/>
        <end position="65"/>
    </location>
</feature>
<protein>
    <submittedName>
        <fullName evidence="2">Uncharacterized protein</fullName>
    </submittedName>
</protein>
<accession>A0A0V0YJB9</accession>
<sequence>MTAKRYGGVDCCGSPWLILLGRIVCCVEQGAPLGQCSRSYPYERCEDAMLMMMMMMMMVIVVLVAD</sequence>
<organism evidence="2 3">
    <name type="scientific">Trichinella pseudospiralis</name>
    <name type="common">Parasitic roundworm</name>
    <dbReference type="NCBI Taxonomy" id="6337"/>
    <lineage>
        <taxon>Eukaryota</taxon>
        <taxon>Metazoa</taxon>
        <taxon>Ecdysozoa</taxon>
        <taxon>Nematoda</taxon>
        <taxon>Enoplea</taxon>
        <taxon>Dorylaimia</taxon>
        <taxon>Trichinellida</taxon>
        <taxon>Trichinellidae</taxon>
        <taxon>Trichinella</taxon>
    </lineage>
</organism>